<dbReference type="EMBL" id="MTKS01000056">
    <property type="protein sequence ID" value="RWX51965.1"/>
    <property type="molecule type" value="Genomic_DNA"/>
</dbReference>
<sequence length="462" mass="52458">MAVVAPFRGVRYNPEKIERLEDVVTPPYDVISTDDEKKLLLKNPYSMINLDLRNISQGTTEDDGRYEQARELFQSWQDENVLIQDEQPSIYLYYIDYNHPGGSRMTRKGIVSLVGLAEFAEGIVKPHEKTFAGVISDRVQLMETCKAQFSQIFSIYADQEQEIISNLEKAREAEPMLRVDDHNANTHTLWRVTDKEALEFVYRFFADKPVYIADGHHRYTTALECRRRALAAHPDLPADHPCNYIMMYLCACEDPGLSVLPTHRLVRWPGPMTGDQLQERMQQGMTVTEITQGGRETLIAEVLNRMNEIDNSGGMPAFGVYHPGEDRAFLLSMQDETISRSPSLVDKPEVLQELDVVVLSDLLIQDYLGLSHEQCVHDGLVSYLSDSDVALDEAVKESVLQESYTPLLFLLNPTKVEQVLKVADSDNIMPHKSTYFYPKIMTGLLLNKLNDGEHIQLLGTEA</sequence>
<reference evidence="1 2" key="1">
    <citation type="submission" date="2017-01" db="EMBL/GenBank/DDBJ databases">
        <title>The cable genome- insights into the physiology and evolution of filamentous bacteria capable of sulfide oxidation via long distance electron transfer.</title>
        <authorList>
            <person name="Schreiber L."/>
            <person name="Bjerg J.T."/>
            <person name="Boggild A."/>
            <person name="Van De Vossenberg J."/>
            <person name="Meysman F."/>
            <person name="Nielsen L.P."/>
            <person name="Schramm A."/>
            <person name="Kjeldsen K.U."/>
        </authorList>
    </citation>
    <scope>NUCLEOTIDE SEQUENCE [LARGE SCALE GENOMIC DNA]</scope>
    <source>
        <strain evidence="1">A5</strain>
    </source>
</reference>
<dbReference type="Pfam" id="PF06245">
    <property type="entry name" value="DUF1015"/>
    <property type="match status" value="1"/>
</dbReference>
<dbReference type="Proteomes" id="UP000288892">
    <property type="component" value="Unassembled WGS sequence"/>
</dbReference>
<gene>
    <name evidence="1" type="ORF">VU01_10562</name>
</gene>
<dbReference type="AlphaFoldDB" id="A0A444JFV7"/>
<accession>A0A444JFV7</accession>
<keyword evidence="2" id="KW-1185">Reference proteome</keyword>
<evidence type="ECO:0000313" key="1">
    <source>
        <dbReference type="EMBL" id="RWX51965.1"/>
    </source>
</evidence>
<evidence type="ECO:0008006" key="3">
    <source>
        <dbReference type="Google" id="ProtNLM"/>
    </source>
</evidence>
<evidence type="ECO:0000313" key="2">
    <source>
        <dbReference type="Proteomes" id="UP000288892"/>
    </source>
</evidence>
<dbReference type="PIRSF" id="PIRSF033563">
    <property type="entry name" value="UCP033563"/>
    <property type="match status" value="1"/>
</dbReference>
<proteinExistence type="predicted"/>
<dbReference type="PANTHER" id="PTHR36454:SF1">
    <property type="entry name" value="DUF1015 DOMAIN-CONTAINING PROTEIN"/>
    <property type="match status" value="1"/>
</dbReference>
<name>A0A444JFV7_9BACT</name>
<comment type="caution">
    <text evidence="1">The sequence shown here is derived from an EMBL/GenBank/DDBJ whole genome shotgun (WGS) entry which is preliminary data.</text>
</comment>
<protein>
    <recommendedName>
        <fullName evidence="3">DUF1015 domain-containing protein</fullName>
    </recommendedName>
</protein>
<dbReference type="InterPro" id="IPR008323">
    <property type="entry name" value="UCP033563"/>
</dbReference>
<dbReference type="PANTHER" id="PTHR36454">
    <property type="entry name" value="LMO2823 PROTEIN"/>
    <property type="match status" value="1"/>
</dbReference>
<organism evidence="1 2">
    <name type="scientific">Candidatus Electrothrix marina</name>
    <dbReference type="NCBI Taxonomy" id="1859130"/>
    <lineage>
        <taxon>Bacteria</taxon>
        <taxon>Pseudomonadati</taxon>
        <taxon>Thermodesulfobacteriota</taxon>
        <taxon>Desulfobulbia</taxon>
        <taxon>Desulfobulbales</taxon>
        <taxon>Desulfobulbaceae</taxon>
        <taxon>Candidatus Electrothrix</taxon>
    </lineage>
</organism>